<dbReference type="InterPro" id="IPR011852">
    <property type="entry name" value="TRAP_TAXI"/>
</dbReference>
<name>A0AAU8DQE2_9ACTN</name>
<dbReference type="Pfam" id="PF16868">
    <property type="entry name" value="NMT1_3"/>
    <property type="match status" value="1"/>
</dbReference>
<dbReference type="AlphaFoldDB" id="A0AAU8DQE2"/>
<dbReference type="SUPFAM" id="SSF53850">
    <property type="entry name" value="Periplasmic binding protein-like II"/>
    <property type="match status" value="1"/>
</dbReference>
<dbReference type="EMBL" id="CP159218">
    <property type="protein sequence ID" value="XCG63867.1"/>
    <property type="molecule type" value="Genomic_DNA"/>
</dbReference>
<gene>
    <name evidence="1" type="ORF">ABLG96_00495</name>
</gene>
<dbReference type="Gene3D" id="3.40.190.10">
    <property type="entry name" value="Periplasmic binding protein-like II"/>
    <property type="match status" value="2"/>
</dbReference>
<organism evidence="1">
    <name type="scientific">Nakamurella sp. A5-74</name>
    <dbReference type="NCBI Taxonomy" id="3158264"/>
    <lineage>
        <taxon>Bacteria</taxon>
        <taxon>Bacillati</taxon>
        <taxon>Actinomycetota</taxon>
        <taxon>Actinomycetes</taxon>
        <taxon>Nakamurellales</taxon>
        <taxon>Nakamurellaceae</taxon>
        <taxon>Nakamurella</taxon>
    </lineage>
</organism>
<accession>A0AAU8DQE2</accession>
<sequence>MGDSFRALGEGLVDVAIATPASFSRLAHQGLGPFAGRAIPQLRAIAVLPHQDAMIAVARADLEFTQLSDAAAHPGSLRISLGTNDPDGFMGFAGDLLLESAGVDLTAIEANGGTVTRHEQPFDAIADLREGRADIMISEAIMTPDWTRLATTTEVTFLPVTVNQQQWLAGNFGLGIVEVPGGYFPGLPNPLPALDYAGWIIATTDALPDADAALLARAVVENSEVLAAQYRHLPADRSPLAYPITVGDARVTPIPLHPAAANIYDRFEQGELPG</sequence>
<dbReference type="RefSeq" id="WP_353649482.1">
    <property type="nucleotide sequence ID" value="NZ_CP159218.1"/>
</dbReference>
<protein>
    <submittedName>
        <fullName evidence="1">TAXI family TRAP transporter solute-binding subunit</fullName>
    </submittedName>
</protein>
<evidence type="ECO:0000313" key="1">
    <source>
        <dbReference type="EMBL" id="XCG63867.1"/>
    </source>
</evidence>
<proteinExistence type="predicted"/>
<reference evidence="1" key="1">
    <citation type="submission" date="2024-05" db="EMBL/GenBank/DDBJ databases">
        <authorList>
            <person name="Cai S.Y."/>
            <person name="Jin L.M."/>
            <person name="Li H.R."/>
        </authorList>
    </citation>
    <scope>NUCLEOTIDE SEQUENCE</scope>
    <source>
        <strain evidence="1">A5-74</strain>
    </source>
</reference>